<keyword evidence="7" id="KW-0807">Transducer</keyword>
<comment type="caution">
    <text evidence="10">The sequence shown here is derived from an EMBL/GenBank/DDBJ whole genome shotgun (WGS) entry which is preliminary data.</text>
</comment>
<dbReference type="GO" id="GO:0007635">
    <property type="term" value="P:chemosensory behavior"/>
    <property type="evidence" value="ECO:0007669"/>
    <property type="project" value="TreeGrafter"/>
</dbReference>
<reference evidence="10" key="1">
    <citation type="submission" date="2021-06" db="EMBL/GenBank/DDBJ databases">
        <authorList>
            <person name="Hodson N. C."/>
            <person name="Mongue J. A."/>
            <person name="Jaron S. K."/>
        </authorList>
    </citation>
    <scope>NUCLEOTIDE SEQUENCE</scope>
</reference>
<keyword evidence="2" id="KW-1003">Cell membrane</keyword>
<dbReference type="Pfam" id="PF08395">
    <property type="entry name" value="7tm_7"/>
    <property type="match status" value="1"/>
</dbReference>
<proteinExistence type="predicted"/>
<dbReference type="PANTHER" id="PTHR21143:SF133">
    <property type="entry name" value="GUSTATORY AND PHEROMONE RECEPTOR 32A-RELATED"/>
    <property type="match status" value="1"/>
</dbReference>
<accession>A0A8J2JP13</accession>
<keyword evidence="8" id="KW-0175">Coiled coil</keyword>
<feature type="transmembrane region" description="Helical" evidence="9">
    <location>
        <begin position="86"/>
        <end position="106"/>
    </location>
</feature>
<name>A0A8J2JP13_9HEXA</name>
<feature type="transmembrane region" description="Helical" evidence="9">
    <location>
        <begin position="45"/>
        <end position="65"/>
    </location>
</feature>
<dbReference type="Proteomes" id="UP000708208">
    <property type="component" value="Unassembled WGS sequence"/>
</dbReference>
<evidence type="ECO:0000256" key="4">
    <source>
        <dbReference type="ARBA" id="ARBA00022989"/>
    </source>
</evidence>
<dbReference type="GO" id="GO:0050909">
    <property type="term" value="P:sensory perception of taste"/>
    <property type="evidence" value="ECO:0007669"/>
    <property type="project" value="InterPro"/>
</dbReference>
<keyword evidence="11" id="KW-1185">Reference proteome</keyword>
<dbReference type="EMBL" id="CAJVCH010051930">
    <property type="protein sequence ID" value="CAG7718244.1"/>
    <property type="molecule type" value="Genomic_DNA"/>
</dbReference>
<feature type="transmembrane region" description="Helical" evidence="9">
    <location>
        <begin position="297"/>
        <end position="315"/>
    </location>
</feature>
<evidence type="ECO:0000256" key="6">
    <source>
        <dbReference type="ARBA" id="ARBA00023170"/>
    </source>
</evidence>
<dbReference type="OrthoDB" id="5800391at2759"/>
<dbReference type="GO" id="GO:0043025">
    <property type="term" value="C:neuronal cell body"/>
    <property type="evidence" value="ECO:0007669"/>
    <property type="project" value="TreeGrafter"/>
</dbReference>
<feature type="transmembrane region" description="Helical" evidence="9">
    <location>
        <begin position="126"/>
        <end position="146"/>
    </location>
</feature>
<keyword evidence="4 9" id="KW-1133">Transmembrane helix</keyword>
<evidence type="ECO:0000256" key="2">
    <source>
        <dbReference type="ARBA" id="ARBA00022475"/>
    </source>
</evidence>
<comment type="subcellular location">
    <subcellularLocation>
        <location evidence="1">Cell membrane</location>
        <topology evidence="1">Multi-pass membrane protein</topology>
    </subcellularLocation>
</comment>
<gene>
    <name evidence="10" type="ORF">AFUS01_LOCUS7649</name>
</gene>
<dbReference type="GO" id="GO:0030425">
    <property type="term" value="C:dendrite"/>
    <property type="evidence" value="ECO:0007669"/>
    <property type="project" value="TreeGrafter"/>
</dbReference>
<organism evidence="10 11">
    <name type="scientific">Allacma fusca</name>
    <dbReference type="NCBI Taxonomy" id="39272"/>
    <lineage>
        <taxon>Eukaryota</taxon>
        <taxon>Metazoa</taxon>
        <taxon>Ecdysozoa</taxon>
        <taxon>Arthropoda</taxon>
        <taxon>Hexapoda</taxon>
        <taxon>Collembola</taxon>
        <taxon>Symphypleona</taxon>
        <taxon>Sminthuridae</taxon>
        <taxon>Allacma</taxon>
    </lineage>
</organism>
<evidence type="ECO:0000256" key="5">
    <source>
        <dbReference type="ARBA" id="ARBA00023136"/>
    </source>
</evidence>
<evidence type="ECO:0008006" key="12">
    <source>
        <dbReference type="Google" id="ProtNLM"/>
    </source>
</evidence>
<evidence type="ECO:0000313" key="11">
    <source>
        <dbReference type="Proteomes" id="UP000708208"/>
    </source>
</evidence>
<evidence type="ECO:0000256" key="3">
    <source>
        <dbReference type="ARBA" id="ARBA00022692"/>
    </source>
</evidence>
<dbReference type="AlphaFoldDB" id="A0A8J2JP13"/>
<sequence length="415" mass="47681">MRKKLVQDILYLPVLVARILGFFPITNLKYRQDPEQPEFRFWSYAVLYTLIVNTFLYLFGIEAIIKYVNLRESDKALLTDRFAKQFFLMAFFSTRFSSHIITILISPKILNCLKRIARYQILPSSIMLMVIFEMLHAIAEMSLLFVQCSTSFVAAAIQDRLNSIGNEFGAQFRTEDSENEEKQAVPVRAETANKKQIPKNFEVFPERFQNVNTFRKEETPDNLSLADEQSTGLNEGKEETIKTLTKKILQLSELCESLNDMSETNIFVLTAGTTTMLVALTYLMSINLTIGSGANTGINRIVGGFTTFLTFMRLLNLANIGQSLENSMENLKSTTIRVYSDQLESNLQRRVKYFRYLVSKTNFRLNALGFFYINRTFLIKILSPVVTFVVVLAQFRESDLHQDSQFIKLNQTDSL</sequence>
<evidence type="ECO:0000256" key="8">
    <source>
        <dbReference type="SAM" id="Coils"/>
    </source>
</evidence>
<keyword evidence="3 9" id="KW-0812">Transmembrane</keyword>
<dbReference type="PANTHER" id="PTHR21143">
    <property type="entry name" value="INVERTEBRATE GUSTATORY RECEPTOR"/>
    <property type="match status" value="1"/>
</dbReference>
<protein>
    <recommendedName>
        <fullName evidence="12">Gustatory receptor</fullName>
    </recommendedName>
</protein>
<dbReference type="GO" id="GO:0030424">
    <property type="term" value="C:axon"/>
    <property type="evidence" value="ECO:0007669"/>
    <property type="project" value="TreeGrafter"/>
</dbReference>
<dbReference type="GO" id="GO:0008049">
    <property type="term" value="P:male courtship behavior"/>
    <property type="evidence" value="ECO:0007669"/>
    <property type="project" value="TreeGrafter"/>
</dbReference>
<feature type="transmembrane region" description="Helical" evidence="9">
    <location>
        <begin position="266"/>
        <end position="285"/>
    </location>
</feature>
<dbReference type="GO" id="GO:0007165">
    <property type="term" value="P:signal transduction"/>
    <property type="evidence" value="ECO:0007669"/>
    <property type="project" value="UniProtKB-KW"/>
</dbReference>
<feature type="transmembrane region" description="Helical" evidence="9">
    <location>
        <begin position="377"/>
        <end position="395"/>
    </location>
</feature>
<evidence type="ECO:0000313" key="10">
    <source>
        <dbReference type="EMBL" id="CAG7718244.1"/>
    </source>
</evidence>
<evidence type="ECO:0000256" key="7">
    <source>
        <dbReference type="ARBA" id="ARBA00023224"/>
    </source>
</evidence>
<keyword evidence="5 9" id="KW-0472">Membrane</keyword>
<evidence type="ECO:0000256" key="9">
    <source>
        <dbReference type="SAM" id="Phobius"/>
    </source>
</evidence>
<feature type="transmembrane region" description="Helical" evidence="9">
    <location>
        <begin position="9"/>
        <end position="25"/>
    </location>
</feature>
<dbReference type="InterPro" id="IPR013604">
    <property type="entry name" value="7TM_chemorcpt"/>
</dbReference>
<keyword evidence="6" id="KW-0675">Receptor</keyword>
<dbReference type="GO" id="GO:0005886">
    <property type="term" value="C:plasma membrane"/>
    <property type="evidence" value="ECO:0007669"/>
    <property type="project" value="UniProtKB-SubCell"/>
</dbReference>
<evidence type="ECO:0000256" key="1">
    <source>
        <dbReference type="ARBA" id="ARBA00004651"/>
    </source>
</evidence>
<feature type="coiled-coil region" evidence="8">
    <location>
        <begin position="234"/>
        <end position="261"/>
    </location>
</feature>